<accession>A0AA35Y726</accession>
<evidence type="ECO:0000313" key="2">
    <source>
        <dbReference type="Proteomes" id="UP001177003"/>
    </source>
</evidence>
<name>A0AA35Y726_LACSI</name>
<evidence type="ECO:0000313" key="1">
    <source>
        <dbReference type="EMBL" id="CAI9260268.1"/>
    </source>
</evidence>
<reference evidence="1" key="1">
    <citation type="submission" date="2023-04" db="EMBL/GenBank/DDBJ databases">
        <authorList>
            <person name="Vijverberg K."/>
            <person name="Xiong W."/>
            <person name="Schranz E."/>
        </authorList>
    </citation>
    <scope>NUCLEOTIDE SEQUENCE</scope>
</reference>
<organism evidence="1 2">
    <name type="scientific">Lactuca saligna</name>
    <name type="common">Willowleaf lettuce</name>
    <dbReference type="NCBI Taxonomy" id="75948"/>
    <lineage>
        <taxon>Eukaryota</taxon>
        <taxon>Viridiplantae</taxon>
        <taxon>Streptophyta</taxon>
        <taxon>Embryophyta</taxon>
        <taxon>Tracheophyta</taxon>
        <taxon>Spermatophyta</taxon>
        <taxon>Magnoliopsida</taxon>
        <taxon>eudicotyledons</taxon>
        <taxon>Gunneridae</taxon>
        <taxon>Pentapetalae</taxon>
        <taxon>asterids</taxon>
        <taxon>campanulids</taxon>
        <taxon>Asterales</taxon>
        <taxon>Asteraceae</taxon>
        <taxon>Cichorioideae</taxon>
        <taxon>Cichorieae</taxon>
        <taxon>Lactucinae</taxon>
        <taxon>Lactuca</taxon>
    </lineage>
</organism>
<dbReference type="Proteomes" id="UP001177003">
    <property type="component" value="Chromosome 0"/>
</dbReference>
<keyword evidence="2" id="KW-1185">Reference proteome</keyword>
<sequence>MESYESRGLAIQSFTRLAGDIRRSNGEGRSSTLGPERLKKRSFNLLVRLRDLGGCFVGWYWQQEDEERWCLVCLFDKRMEKDDGGLKSISFDRFHMDNTSSGVVLDWNEGEGERKPDVVIW</sequence>
<gene>
    <name evidence="1" type="ORF">LSALG_LOCUS1111</name>
</gene>
<dbReference type="AlphaFoldDB" id="A0AA35Y726"/>
<proteinExistence type="predicted"/>
<protein>
    <submittedName>
        <fullName evidence="1">Uncharacterized protein</fullName>
    </submittedName>
</protein>
<dbReference type="EMBL" id="OX465086">
    <property type="protein sequence ID" value="CAI9260268.1"/>
    <property type="molecule type" value="Genomic_DNA"/>
</dbReference>